<dbReference type="InterPro" id="IPR004839">
    <property type="entry name" value="Aminotransferase_I/II_large"/>
</dbReference>
<dbReference type="PANTHER" id="PTHR46577:SF1">
    <property type="entry name" value="HTH-TYPE TRANSCRIPTIONAL REGULATORY PROTEIN GABR"/>
    <property type="match status" value="1"/>
</dbReference>
<dbReference type="InterPro" id="IPR015424">
    <property type="entry name" value="PyrdxlP-dep_Trfase"/>
</dbReference>
<evidence type="ECO:0000313" key="8">
    <source>
        <dbReference type="Proteomes" id="UP000199548"/>
    </source>
</evidence>
<proteinExistence type="inferred from homology"/>
<dbReference type="Gene3D" id="3.40.640.10">
    <property type="entry name" value="Type I PLP-dependent aspartate aminotransferase-like (Major domain)"/>
    <property type="match status" value="1"/>
</dbReference>
<dbReference type="EMBL" id="FOQU01000008">
    <property type="protein sequence ID" value="SFJ60701.1"/>
    <property type="molecule type" value="Genomic_DNA"/>
</dbReference>
<accession>A0A1I3SSZ1</accession>
<sequence length="504" mass="54697">MTVYASGTVMSRKTNSVDAPVLGAIDKSAGRIGEQLARMLRDAITRGELKPGERLPSTRTLASSLDVARGTVTDVFGQLVAEGYLEARMGAGTLVSQTWAEPEWRDRPTGFETTTPDDPIPLPPNIERYAAVVKAMSPLPPVPFSIAVPRGDVALDDTWRRLSNRVRATQAAAPTTYGDPAGLRSLREAVADYARKSRAVTCTADNVIIMSGTQQGLYVSARVLLSHGDVAWAENPAYPGLTAVLDDAQTRLFRVPVDSNGMDLTHAIARFPAARAIFVTPSHQYPLGMPLSMARRAALLRWARESGAWVIEDDYDSELRYAGHPFPSMQGLDPARVIYLGTFSKVLAPSLRLGYAIVPPALVDAFIGARALMDRHSPLADQHVIAAFMRDGYFETHVRRIRGVYAERRATLLAELQRQIPAIEVQPSDQGMHVLAWLPAYIDDKQVEAAAAASGIAVRAISSMYDGPAPRPGLMLGFGGHSVEQLSEAAGRLRDVIEQVAQLR</sequence>
<dbReference type="InterPro" id="IPR051446">
    <property type="entry name" value="HTH_trans_reg/aminotransferase"/>
</dbReference>
<dbReference type="InterPro" id="IPR036390">
    <property type="entry name" value="WH_DNA-bd_sf"/>
</dbReference>
<keyword evidence="2" id="KW-0663">Pyridoxal phosphate</keyword>
<protein>
    <submittedName>
        <fullName evidence="7">Transcriptional regulator, GntR family</fullName>
    </submittedName>
</protein>
<dbReference type="SMART" id="SM00345">
    <property type="entry name" value="HTH_GNTR"/>
    <property type="match status" value="1"/>
</dbReference>
<dbReference type="InterPro" id="IPR036388">
    <property type="entry name" value="WH-like_DNA-bd_sf"/>
</dbReference>
<dbReference type="CDD" id="cd00609">
    <property type="entry name" value="AAT_like"/>
    <property type="match status" value="1"/>
</dbReference>
<keyword evidence="8" id="KW-1185">Reference proteome</keyword>
<evidence type="ECO:0000256" key="3">
    <source>
        <dbReference type="ARBA" id="ARBA00023015"/>
    </source>
</evidence>
<dbReference type="Pfam" id="PF00392">
    <property type="entry name" value="GntR"/>
    <property type="match status" value="1"/>
</dbReference>
<dbReference type="GO" id="GO:0003700">
    <property type="term" value="F:DNA-binding transcription factor activity"/>
    <property type="evidence" value="ECO:0007669"/>
    <property type="project" value="InterPro"/>
</dbReference>
<dbReference type="Pfam" id="PF00155">
    <property type="entry name" value="Aminotran_1_2"/>
    <property type="match status" value="1"/>
</dbReference>
<evidence type="ECO:0000256" key="1">
    <source>
        <dbReference type="ARBA" id="ARBA00005384"/>
    </source>
</evidence>
<dbReference type="CDD" id="cd07377">
    <property type="entry name" value="WHTH_GntR"/>
    <property type="match status" value="1"/>
</dbReference>
<comment type="similarity">
    <text evidence="1">In the C-terminal section; belongs to the class-I pyridoxal-phosphate-dependent aminotransferase family.</text>
</comment>
<evidence type="ECO:0000313" key="7">
    <source>
        <dbReference type="EMBL" id="SFJ60701.1"/>
    </source>
</evidence>
<organism evidence="7 8">
    <name type="scientific">Paraburkholderia megapolitana</name>
    <dbReference type="NCBI Taxonomy" id="420953"/>
    <lineage>
        <taxon>Bacteria</taxon>
        <taxon>Pseudomonadati</taxon>
        <taxon>Pseudomonadota</taxon>
        <taxon>Betaproteobacteria</taxon>
        <taxon>Burkholderiales</taxon>
        <taxon>Burkholderiaceae</taxon>
        <taxon>Paraburkholderia</taxon>
    </lineage>
</organism>
<dbReference type="GO" id="GO:0030170">
    <property type="term" value="F:pyridoxal phosphate binding"/>
    <property type="evidence" value="ECO:0007669"/>
    <property type="project" value="InterPro"/>
</dbReference>
<evidence type="ECO:0000256" key="5">
    <source>
        <dbReference type="ARBA" id="ARBA00023163"/>
    </source>
</evidence>
<keyword evidence="4" id="KW-0238">DNA-binding</keyword>
<dbReference type="PANTHER" id="PTHR46577">
    <property type="entry name" value="HTH-TYPE TRANSCRIPTIONAL REGULATORY PROTEIN GABR"/>
    <property type="match status" value="1"/>
</dbReference>
<evidence type="ECO:0000256" key="2">
    <source>
        <dbReference type="ARBA" id="ARBA00022898"/>
    </source>
</evidence>
<dbReference type="Proteomes" id="UP000199548">
    <property type="component" value="Unassembled WGS sequence"/>
</dbReference>
<dbReference type="SUPFAM" id="SSF46785">
    <property type="entry name" value="Winged helix' DNA-binding domain"/>
    <property type="match status" value="1"/>
</dbReference>
<dbReference type="InterPro" id="IPR000524">
    <property type="entry name" value="Tscrpt_reg_HTH_GntR"/>
</dbReference>
<keyword evidence="5" id="KW-0804">Transcription</keyword>
<evidence type="ECO:0000256" key="4">
    <source>
        <dbReference type="ARBA" id="ARBA00023125"/>
    </source>
</evidence>
<dbReference type="STRING" id="420953.SAMN05192543_108320"/>
<name>A0A1I3SSZ1_9BURK</name>
<dbReference type="InterPro" id="IPR015421">
    <property type="entry name" value="PyrdxlP-dep_Trfase_major"/>
</dbReference>
<dbReference type="PROSITE" id="PS50949">
    <property type="entry name" value="HTH_GNTR"/>
    <property type="match status" value="1"/>
</dbReference>
<reference evidence="7 8" key="1">
    <citation type="submission" date="2016-10" db="EMBL/GenBank/DDBJ databases">
        <authorList>
            <person name="de Groot N.N."/>
        </authorList>
    </citation>
    <scope>NUCLEOTIDE SEQUENCE [LARGE SCALE GENOMIC DNA]</scope>
    <source>
        <strain evidence="7 8">LMG 23650</strain>
    </source>
</reference>
<dbReference type="SUPFAM" id="SSF53383">
    <property type="entry name" value="PLP-dependent transferases"/>
    <property type="match status" value="1"/>
</dbReference>
<dbReference type="Gene3D" id="1.10.10.10">
    <property type="entry name" value="Winged helix-like DNA-binding domain superfamily/Winged helix DNA-binding domain"/>
    <property type="match status" value="1"/>
</dbReference>
<evidence type="ECO:0000259" key="6">
    <source>
        <dbReference type="PROSITE" id="PS50949"/>
    </source>
</evidence>
<feature type="domain" description="HTH gntR-type" evidence="6">
    <location>
        <begin position="30"/>
        <end position="98"/>
    </location>
</feature>
<keyword evidence="3" id="KW-0805">Transcription regulation</keyword>
<gene>
    <name evidence="7" type="ORF">SAMN05192543_108320</name>
</gene>
<dbReference type="GO" id="GO:0003677">
    <property type="term" value="F:DNA binding"/>
    <property type="evidence" value="ECO:0007669"/>
    <property type="project" value="UniProtKB-KW"/>
</dbReference>
<dbReference type="AlphaFoldDB" id="A0A1I3SSZ1"/>